<sequence length="105" mass="11592">MFSATGFEFSKGITSHVGIPFQTILQTIQDKRVIYEKSEEVDHVEETVEPVLPQPVVEQPPPDAPIDGTVEAPTTSNNLRRSSKSAVIINRPAVPIPTRKRKGMI</sequence>
<protein>
    <submittedName>
        <fullName evidence="3">Uncharacterized protein</fullName>
    </submittedName>
</protein>
<feature type="region of interest" description="Disordered" evidence="1">
    <location>
        <begin position="45"/>
        <end position="105"/>
    </location>
</feature>
<accession>A0A914QVG9</accession>
<proteinExistence type="predicted"/>
<evidence type="ECO:0000256" key="1">
    <source>
        <dbReference type="SAM" id="MobiDB-lite"/>
    </source>
</evidence>
<evidence type="ECO:0000313" key="3">
    <source>
        <dbReference type="WBParaSite" id="PDA_v2.g31552.t1"/>
    </source>
</evidence>
<keyword evidence="2" id="KW-1185">Reference proteome</keyword>
<dbReference type="AlphaFoldDB" id="A0A914QVG9"/>
<evidence type="ECO:0000313" key="2">
    <source>
        <dbReference type="Proteomes" id="UP000887578"/>
    </source>
</evidence>
<dbReference type="WBParaSite" id="PDA_v2.g31552.t1">
    <property type="protein sequence ID" value="PDA_v2.g31552.t1"/>
    <property type="gene ID" value="PDA_v2.g31552"/>
</dbReference>
<name>A0A914QVG9_9BILA</name>
<organism evidence="2 3">
    <name type="scientific">Panagrolaimus davidi</name>
    <dbReference type="NCBI Taxonomy" id="227884"/>
    <lineage>
        <taxon>Eukaryota</taxon>
        <taxon>Metazoa</taxon>
        <taxon>Ecdysozoa</taxon>
        <taxon>Nematoda</taxon>
        <taxon>Chromadorea</taxon>
        <taxon>Rhabditida</taxon>
        <taxon>Tylenchina</taxon>
        <taxon>Panagrolaimomorpha</taxon>
        <taxon>Panagrolaimoidea</taxon>
        <taxon>Panagrolaimidae</taxon>
        <taxon>Panagrolaimus</taxon>
    </lineage>
</organism>
<reference evidence="3" key="1">
    <citation type="submission" date="2022-11" db="UniProtKB">
        <authorList>
            <consortium name="WormBaseParasite"/>
        </authorList>
    </citation>
    <scope>IDENTIFICATION</scope>
</reference>
<dbReference type="Proteomes" id="UP000887578">
    <property type="component" value="Unplaced"/>
</dbReference>